<dbReference type="GO" id="GO:0016301">
    <property type="term" value="F:kinase activity"/>
    <property type="evidence" value="ECO:0007669"/>
    <property type="project" value="UniProtKB-KW"/>
</dbReference>
<dbReference type="AlphaFoldDB" id="A0A077M3V9"/>
<organism evidence="6 7">
    <name type="scientific">Nostocoides japonicum T1-X7</name>
    <dbReference type="NCBI Taxonomy" id="1194083"/>
    <lineage>
        <taxon>Bacteria</taxon>
        <taxon>Bacillati</taxon>
        <taxon>Actinomycetota</taxon>
        <taxon>Actinomycetes</taxon>
        <taxon>Micrococcales</taxon>
        <taxon>Intrasporangiaceae</taxon>
        <taxon>Nostocoides</taxon>
    </lineage>
</organism>
<dbReference type="SMART" id="SM00065">
    <property type="entry name" value="GAF"/>
    <property type="match status" value="1"/>
</dbReference>
<evidence type="ECO:0000256" key="4">
    <source>
        <dbReference type="ARBA" id="ARBA00023163"/>
    </source>
</evidence>
<dbReference type="PROSITE" id="PS50921">
    <property type="entry name" value="ANTAR"/>
    <property type="match status" value="1"/>
</dbReference>
<comment type="caution">
    <text evidence="6">The sequence shown here is derived from an EMBL/GenBank/DDBJ whole genome shotgun (WGS) entry which is preliminary data.</text>
</comment>
<dbReference type="EMBL" id="CAJB01000386">
    <property type="protein sequence ID" value="CCH79717.1"/>
    <property type="molecule type" value="Genomic_DNA"/>
</dbReference>
<dbReference type="InterPro" id="IPR029016">
    <property type="entry name" value="GAF-like_dom_sf"/>
</dbReference>
<keyword evidence="3" id="KW-0805">Transcription regulation</keyword>
<evidence type="ECO:0000259" key="5">
    <source>
        <dbReference type="PROSITE" id="PS50921"/>
    </source>
</evidence>
<keyword evidence="1" id="KW-0808">Transferase</keyword>
<dbReference type="InterPro" id="IPR036388">
    <property type="entry name" value="WH-like_DNA-bd_sf"/>
</dbReference>
<dbReference type="PIRSF" id="PIRSF036625">
    <property type="entry name" value="GAF_ANTAR"/>
    <property type="match status" value="1"/>
</dbReference>
<dbReference type="InterPro" id="IPR005561">
    <property type="entry name" value="ANTAR"/>
</dbReference>
<dbReference type="STRING" id="1194083.BN12_540015"/>
<evidence type="ECO:0000256" key="1">
    <source>
        <dbReference type="ARBA" id="ARBA00022679"/>
    </source>
</evidence>
<dbReference type="SMART" id="SM01012">
    <property type="entry name" value="ANTAR"/>
    <property type="match status" value="1"/>
</dbReference>
<dbReference type="Pfam" id="PF13185">
    <property type="entry name" value="GAF_2"/>
    <property type="match status" value="1"/>
</dbReference>
<dbReference type="Gene3D" id="1.10.10.10">
    <property type="entry name" value="Winged helix-like DNA-binding domain superfamily/Winged helix DNA-binding domain"/>
    <property type="match status" value="1"/>
</dbReference>
<dbReference type="RefSeq" id="WP_048551641.1">
    <property type="nucleotide sequence ID" value="NZ_HF570958.1"/>
</dbReference>
<feature type="domain" description="ANTAR" evidence="5">
    <location>
        <begin position="180"/>
        <end position="241"/>
    </location>
</feature>
<keyword evidence="2" id="KW-0418">Kinase</keyword>
<keyword evidence="4" id="KW-0804">Transcription</keyword>
<dbReference type="Pfam" id="PF03861">
    <property type="entry name" value="ANTAR"/>
    <property type="match status" value="1"/>
</dbReference>
<evidence type="ECO:0000313" key="7">
    <source>
        <dbReference type="Proteomes" id="UP000035721"/>
    </source>
</evidence>
<dbReference type="OrthoDB" id="3688893at2"/>
<dbReference type="Gene3D" id="3.30.450.40">
    <property type="match status" value="1"/>
</dbReference>
<dbReference type="InterPro" id="IPR012074">
    <property type="entry name" value="GAF_ANTAR"/>
</dbReference>
<proteinExistence type="predicted"/>
<keyword evidence="7" id="KW-1185">Reference proteome</keyword>
<dbReference type="GO" id="GO:0003723">
    <property type="term" value="F:RNA binding"/>
    <property type="evidence" value="ECO:0007669"/>
    <property type="project" value="InterPro"/>
</dbReference>
<evidence type="ECO:0000256" key="2">
    <source>
        <dbReference type="ARBA" id="ARBA00022777"/>
    </source>
</evidence>
<dbReference type="SUPFAM" id="SSF55781">
    <property type="entry name" value="GAF domain-like"/>
    <property type="match status" value="1"/>
</dbReference>
<dbReference type="Proteomes" id="UP000035721">
    <property type="component" value="Unassembled WGS sequence"/>
</dbReference>
<accession>A0A077M3V9</accession>
<protein>
    <submittedName>
        <fullName evidence="6">Putative Response regulator with antiterminator output domain</fullName>
    </submittedName>
</protein>
<evidence type="ECO:0000313" key="6">
    <source>
        <dbReference type="EMBL" id="CCH79717.1"/>
    </source>
</evidence>
<name>A0A077M3V9_9MICO</name>
<reference evidence="6 7" key="1">
    <citation type="journal article" date="2013" name="ISME J.">
        <title>A metabolic model for members of the genus Tetrasphaera involved in enhanced biological phosphorus removal.</title>
        <authorList>
            <person name="Kristiansen R."/>
            <person name="Nguyen H.T.T."/>
            <person name="Saunders A.M."/>
            <person name="Nielsen J.L."/>
            <person name="Wimmer R."/>
            <person name="Le V.Q."/>
            <person name="McIlroy S.J."/>
            <person name="Petrovski S."/>
            <person name="Seviour R.J."/>
            <person name="Calteau A."/>
            <person name="Nielsen K.L."/>
            <person name="Nielsen P.H."/>
        </authorList>
    </citation>
    <scope>NUCLEOTIDE SEQUENCE [LARGE SCALE GENOMIC DNA]</scope>
    <source>
        <strain evidence="6 7">T1-X7</strain>
    </source>
</reference>
<gene>
    <name evidence="6" type="ORF">BN12_540015</name>
</gene>
<evidence type="ECO:0000256" key="3">
    <source>
        <dbReference type="ARBA" id="ARBA00023015"/>
    </source>
</evidence>
<sequence>MPDPSDLVSEVPAAASLDATLDAALAQDFAEVARTLQAQPDLARTLSTVCELAVAVLGAQEAAITTVDRGRFATVASTGELPRHVDRIQYETHEGPCLESLLEGGLYSSGDLRLERRWPRFAARASEETGVRSMLSHRLSVEEGTIGALNVYSRETDAFTAADIEYARVFATHAAVALRASQVEEKAGQLENALRSNRRIGTAVGILMATRGLSEDDGFQVLRKASMDTNRKLADVADDVIYTGSVDRP</sequence>
<dbReference type="InterPro" id="IPR003018">
    <property type="entry name" value="GAF"/>
</dbReference>
<dbReference type="SUPFAM" id="SSF52172">
    <property type="entry name" value="CheY-like"/>
    <property type="match status" value="1"/>
</dbReference>
<dbReference type="InterPro" id="IPR011006">
    <property type="entry name" value="CheY-like_superfamily"/>
</dbReference>